<feature type="signal peptide" evidence="2">
    <location>
        <begin position="1"/>
        <end position="22"/>
    </location>
</feature>
<dbReference type="NCBIfam" id="TIGR03778">
    <property type="entry name" value="VPDSG_CTERM"/>
    <property type="match status" value="1"/>
</dbReference>
<name>A0A927FF09_9BACT</name>
<evidence type="ECO:0000313" key="5">
    <source>
        <dbReference type="Proteomes" id="UP000622317"/>
    </source>
</evidence>
<dbReference type="EMBL" id="JACYFG010000053">
    <property type="protein sequence ID" value="MBD5782193.1"/>
    <property type="molecule type" value="Genomic_DNA"/>
</dbReference>
<gene>
    <name evidence="4" type="ORF">IEN85_22030</name>
</gene>
<keyword evidence="2" id="KW-0732">Signal</keyword>
<keyword evidence="5" id="KW-1185">Reference proteome</keyword>
<keyword evidence="1" id="KW-0812">Transmembrane</keyword>
<evidence type="ECO:0000259" key="3">
    <source>
        <dbReference type="Pfam" id="PF18205"/>
    </source>
</evidence>
<feature type="chain" id="PRO_5036952752" evidence="2">
    <location>
        <begin position="23"/>
        <end position="219"/>
    </location>
</feature>
<keyword evidence="1" id="KW-0472">Membrane</keyword>
<evidence type="ECO:0000256" key="1">
    <source>
        <dbReference type="SAM" id="Phobius"/>
    </source>
</evidence>
<dbReference type="RefSeq" id="WP_191619277.1">
    <property type="nucleotide sequence ID" value="NZ_JACYFG010000053.1"/>
</dbReference>
<feature type="transmembrane region" description="Helical" evidence="1">
    <location>
        <begin position="197"/>
        <end position="214"/>
    </location>
</feature>
<proteinExistence type="predicted"/>
<organism evidence="4 5">
    <name type="scientific">Pelagicoccus enzymogenes</name>
    <dbReference type="NCBI Taxonomy" id="2773457"/>
    <lineage>
        <taxon>Bacteria</taxon>
        <taxon>Pseudomonadati</taxon>
        <taxon>Verrucomicrobiota</taxon>
        <taxon>Opitutia</taxon>
        <taxon>Puniceicoccales</taxon>
        <taxon>Pelagicoccaceae</taxon>
        <taxon>Pelagicoccus</taxon>
    </lineage>
</organism>
<reference evidence="4" key="1">
    <citation type="submission" date="2020-09" db="EMBL/GenBank/DDBJ databases">
        <title>Pelagicoccus enzymogenes sp. nov. with an EPS production, isolated from marine sediment.</title>
        <authorList>
            <person name="Feng X."/>
        </authorList>
    </citation>
    <scope>NUCLEOTIDE SEQUENCE</scope>
    <source>
        <strain evidence="4">NFK12</strain>
    </source>
</reference>
<keyword evidence="1" id="KW-1133">Transmembrane helix</keyword>
<sequence>MKNTLKTLLAVASLAAVTSASAIVYDASVDGLVNPAGTFTATGGDLVVDTIDGVTFLGVEDPVYNPALDRAGSEIDLGQSVTVNFSEPSQLISITLGLLFNGPEYRDVVEVARLTANGGTSYTLSITGEDTAVWSNGGVVVPVMAPFSTTYGGGGVFKIVNPFGSLAISSLLLEPVDNSNEANNSDFGLVAFEVPDSGATLALLGLALAGISIVHRRRR</sequence>
<feature type="domain" description="VPDSG-CTERM protein sorting" evidence="3">
    <location>
        <begin position="194"/>
        <end position="218"/>
    </location>
</feature>
<dbReference type="Pfam" id="PF18205">
    <property type="entry name" value="VPDSG-CTERM"/>
    <property type="match status" value="1"/>
</dbReference>
<evidence type="ECO:0000313" key="4">
    <source>
        <dbReference type="EMBL" id="MBD5782193.1"/>
    </source>
</evidence>
<accession>A0A927FF09</accession>
<comment type="caution">
    <text evidence="4">The sequence shown here is derived from an EMBL/GenBank/DDBJ whole genome shotgun (WGS) entry which is preliminary data.</text>
</comment>
<evidence type="ECO:0000256" key="2">
    <source>
        <dbReference type="SAM" id="SignalP"/>
    </source>
</evidence>
<dbReference type="AlphaFoldDB" id="A0A927FF09"/>
<dbReference type="Proteomes" id="UP000622317">
    <property type="component" value="Unassembled WGS sequence"/>
</dbReference>
<dbReference type="InterPro" id="IPR022288">
    <property type="entry name" value="VPDSG_CTERM"/>
</dbReference>
<protein>
    <submittedName>
        <fullName evidence="4">VPDSG-CTERM sorting domain-containing protein</fullName>
    </submittedName>
</protein>